<keyword evidence="3" id="KW-1185">Reference proteome</keyword>
<comment type="caution">
    <text evidence="2">The sequence shown here is derived from an EMBL/GenBank/DDBJ whole genome shotgun (WGS) entry which is preliminary data.</text>
</comment>
<accession>A0A8H4A3Y4</accession>
<evidence type="ECO:0000259" key="1">
    <source>
        <dbReference type="Pfam" id="PF12937"/>
    </source>
</evidence>
<dbReference type="InterPro" id="IPR001810">
    <property type="entry name" value="F-box_dom"/>
</dbReference>
<organism evidence="2 3">
    <name type="scientific">Gigaspora margarita</name>
    <dbReference type="NCBI Taxonomy" id="4874"/>
    <lineage>
        <taxon>Eukaryota</taxon>
        <taxon>Fungi</taxon>
        <taxon>Fungi incertae sedis</taxon>
        <taxon>Mucoromycota</taxon>
        <taxon>Glomeromycotina</taxon>
        <taxon>Glomeromycetes</taxon>
        <taxon>Diversisporales</taxon>
        <taxon>Gigasporaceae</taxon>
        <taxon>Gigaspora</taxon>
    </lineage>
</organism>
<dbReference type="Proteomes" id="UP000439903">
    <property type="component" value="Unassembled WGS sequence"/>
</dbReference>
<evidence type="ECO:0000313" key="3">
    <source>
        <dbReference type="Proteomes" id="UP000439903"/>
    </source>
</evidence>
<dbReference type="SUPFAM" id="SSF81383">
    <property type="entry name" value="F-box domain"/>
    <property type="match status" value="1"/>
</dbReference>
<reference evidence="2 3" key="1">
    <citation type="journal article" date="2019" name="Environ. Microbiol.">
        <title>At the nexus of three kingdoms: the genome of the mycorrhizal fungus Gigaspora margarita provides insights into plant, endobacterial and fungal interactions.</title>
        <authorList>
            <person name="Venice F."/>
            <person name="Ghignone S."/>
            <person name="Salvioli di Fossalunga A."/>
            <person name="Amselem J."/>
            <person name="Novero M."/>
            <person name="Xianan X."/>
            <person name="Sedzielewska Toro K."/>
            <person name="Morin E."/>
            <person name="Lipzen A."/>
            <person name="Grigoriev I.V."/>
            <person name="Henrissat B."/>
            <person name="Martin F.M."/>
            <person name="Bonfante P."/>
        </authorList>
    </citation>
    <scope>NUCLEOTIDE SEQUENCE [LARGE SCALE GENOMIC DNA]</scope>
    <source>
        <strain evidence="2 3">BEG34</strain>
    </source>
</reference>
<gene>
    <name evidence="2" type="ORF">F8M41_009477</name>
</gene>
<name>A0A8H4A3Y4_GIGMA</name>
<dbReference type="InterPro" id="IPR036047">
    <property type="entry name" value="F-box-like_dom_sf"/>
</dbReference>
<dbReference type="OrthoDB" id="2351154at2759"/>
<dbReference type="Pfam" id="PF12937">
    <property type="entry name" value="F-box-like"/>
    <property type="match status" value="1"/>
</dbReference>
<dbReference type="AlphaFoldDB" id="A0A8H4A3Y4"/>
<evidence type="ECO:0000313" key="2">
    <source>
        <dbReference type="EMBL" id="KAF0401368.1"/>
    </source>
</evidence>
<dbReference type="EMBL" id="WTPW01002024">
    <property type="protein sequence ID" value="KAF0401368.1"/>
    <property type="molecule type" value="Genomic_DNA"/>
</dbReference>
<dbReference type="Gene3D" id="1.20.1280.50">
    <property type="match status" value="1"/>
</dbReference>
<proteinExistence type="predicted"/>
<protein>
    <recommendedName>
        <fullName evidence="1">F-box domain-containing protein</fullName>
    </recommendedName>
</protein>
<sequence>MITLPYEYYHQIFNNLQNTYNDLFSCALVNRHWCRIIIPILWETPIFGDIRLIRILLLTLNGKEQALLIPFKINLPSYQKPLFEYTSYIAFIDDDLYYRGVRN</sequence>
<feature type="domain" description="F-box" evidence="1">
    <location>
        <begin position="3"/>
        <end position="45"/>
    </location>
</feature>